<dbReference type="EMBL" id="JAOYFB010000005">
    <property type="protein sequence ID" value="KAK4016686.1"/>
    <property type="molecule type" value="Genomic_DNA"/>
</dbReference>
<reference evidence="1 2" key="1">
    <citation type="journal article" date="2023" name="Nucleic Acids Res.">
        <title>The hologenome of Daphnia magna reveals possible DNA methylation and microbiome-mediated evolution of the host genome.</title>
        <authorList>
            <person name="Chaturvedi A."/>
            <person name="Li X."/>
            <person name="Dhandapani V."/>
            <person name="Marshall H."/>
            <person name="Kissane S."/>
            <person name="Cuenca-Cambronero M."/>
            <person name="Asole G."/>
            <person name="Calvet F."/>
            <person name="Ruiz-Romero M."/>
            <person name="Marangio P."/>
            <person name="Guigo R."/>
            <person name="Rago D."/>
            <person name="Mirbahai L."/>
            <person name="Eastwood N."/>
            <person name="Colbourne J.K."/>
            <person name="Zhou J."/>
            <person name="Mallon E."/>
            <person name="Orsini L."/>
        </authorList>
    </citation>
    <scope>NUCLEOTIDE SEQUENCE [LARGE SCALE GENOMIC DNA]</scope>
    <source>
        <strain evidence="1">LRV0_1</strain>
    </source>
</reference>
<accession>A0ABQ9ZUT3</accession>
<proteinExistence type="predicted"/>
<comment type="caution">
    <text evidence="1">The sequence shown here is derived from an EMBL/GenBank/DDBJ whole genome shotgun (WGS) entry which is preliminary data.</text>
</comment>
<name>A0ABQ9ZUT3_9CRUS</name>
<protein>
    <submittedName>
        <fullName evidence="1">Uncharacterized protein</fullName>
    </submittedName>
</protein>
<evidence type="ECO:0000313" key="1">
    <source>
        <dbReference type="EMBL" id="KAK4016686.1"/>
    </source>
</evidence>
<keyword evidence="2" id="KW-1185">Reference proteome</keyword>
<gene>
    <name evidence="1" type="ORF">OUZ56_031649</name>
</gene>
<organism evidence="1 2">
    <name type="scientific">Daphnia magna</name>
    <dbReference type="NCBI Taxonomy" id="35525"/>
    <lineage>
        <taxon>Eukaryota</taxon>
        <taxon>Metazoa</taxon>
        <taxon>Ecdysozoa</taxon>
        <taxon>Arthropoda</taxon>
        <taxon>Crustacea</taxon>
        <taxon>Branchiopoda</taxon>
        <taxon>Diplostraca</taxon>
        <taxon>Cladocera</taxon>
        <taxon>Anomopoda</taxon>
        <taxon>Daphniidae</taxon>
        <taxon>Daphnia</taxon>
    </lineage>
</organism>
<dbReference type="Proteomes" id="UP001234178">
    <property type="component" value="Unassembled WGS sequence"/>
</dbReference>
<sequence>MSRRWENRGMERVQMQNFVSFLGNDFGSAISVHPFFGTPSRRCHLTGKESNVCLSFNTVRKEPEFPVKMENETTASSGIIRESSPDYLKVSLTTNALFLTTNQPPSSSFHQSVYTSAQPENTDGHARHQSIRIVADYRLNLSAILPNNFALFFSQQPLNSSPQNL</sequence>
<evidence type="ECO:0000313" key="2">
    <source>
        <dbReference type="Proteomes" id="UP001234178"/>
    </source>
</evidence>